<dbReference type="InterPro" id="IPR053175">
    <property type="entry name" value="DHMBA_Reg_Transcription_Factor"/>
</dbReference>
<dbReference type="AlphaFoldDB" id="A0A9P4PB99"/>
<proteinExistence type="predicted"/>
<name>A0A9P4PB99_9PLEO</name>
<comment type="caution">
    <text evidence="3">The sequence shown here is derived from an EMBL/GenBank/DDBJ whole genome shotgun (WGS) entry which is preliminary data.</text>
</comment>
<dbReference type="PROSITE" id="PS00463">
    <property type="entry name" value="ZN2_CY6_FUNGAL_1"/>
    <property type="match status" value="1"/>
</dbReference>
<dbReference type="InterPro" id="IPR001138">
    <property type="entry name" value="Zn2Cys6_DnaBD"/>
</dbReference>
<evidence type="ECO:0000313" key="3">
    <source>
        <dbReference type="EMBL" id="KAF2439949.1"/>
    </source>
</evidence>
<dbReference type="GO" id="GO:0008270">
    <property type="term" value="F:zinc ion binding"/>
    <property type="evidence" value="ECO:0007669"/>
    <property type="project" value="InterPro"/>
</dbReference>
<dbReference type="Gene3D" id="4.10.240.10">
    <property type="entry name" value="Zn(2)-C6 fungal-type DNA-binding domain"/>
    <property type="match status" value="1"/>
</dbReference>
<dbReference type="OrthoDB" id="2991872at2759"/>
<dbReference type="EMBL" id="MU001508">
    <property type="protein sequence ID" value="KAF2439949.1"/>
    <property type="molecule type" value="Genomic_DNA"/>
</dbReference>
<organism evidence="3 4">
    <name type="scientific">Karstenula rhodostoma CBS 690.94</name>
    <dbReference type="NCBI Taxonomy" id="1392251"/>
    <lineage>
        <taxon>Eukaryota</taxon>
        <taxon>Fungi</taxon>
        <taxon>Dikarya</taxon>
        <taxon>Ascomycota</taxon>
        <taxon>Pezizomycotina</taxon>
        <taxon>Dothideomycetes</taxon>
        <taxon>Pleosporomycetidae</taxon>
        <taxon>Pleosporales</taxon>
        <taxon>Massarineae</taxon>
        <taxon>Didymosphaeriaceae</taxon>
        <taxon>Karstenula</taxon>
    </lineage>
</organism>
<reference evidence="3" key="1">
    <citation type="journal article" date="2020" name="Stud. Mycol.">
        <title>101 Dothideomycetes genomes: a test case for predicting lifestyles and emergence of pathogens.</title>
        <authorList>
            <person name="Haridas S."/>
            <person name="Albert R."/>
            <person name="Binder M."/>
            <person name="Bloem J."/>
            <person name="Labutti K."/>
            <person name="Salamov A."/>
            <person name="Andreopoulos B."/>
            <person name="Baker S."/>
            <person name="Barry K."/>
            <person name="Bills G."/>
            <person name="Bluhm B."/>
            <person name="Cannon C."/>
            <person name="Castanera R."/>
            <person name="Culley D."/>
            <person name="Daum C."/>
            <person name="Ezra D."/>
            <person name="Gonzalez J."/>
            <person name="Henrissat B."/>
            <person name="Kuo A."/>
            <person name="Liang C."/>
            <person name="Lipzen A."/>
            <person name="Lutzoni F."/>
            <person name="Magnuson J."/>
            <person name="Mondo S."/>
            <person name="Nolan M."/>
            <person name="Ohm R."/>
            <person name="Pangilinan J."/>
            <person name="Park H.-J."/>
            <person name="Ramirez L."/>
            <person name="Alfaro M."/>
            <person name="Sun H."/>
            <person name="Tritt A."/>
            <person name="Yoshinaga Y."/>
            <person name="Zwiers L.-H."/>
            <person name="Turgeon B."/>
            <person name="Goodwin S."/>
            <person name="Spatafora J."/>
            <person name="Crous P."/>
            <person name="Grigoriev I."/>
        </authorList>
    </citation>
    <scope>NUCLEOTIDE SEQUENCE</scope>
    <source>
        <strain evidence="3">CBS 690.94</strain>
    </source>
</reference>
<dbReference type="InterPro" id="IPR021858">
    <property type="entry name" value="Fun_TF"/>
</dbReference>
<dbReference type="InterPro" id="IPR036864">
    <property type="entry name" value="Zn2-C6_fun-type_DNA-bd_sf"/>
</dbReference>
<accession>A0A9P4PB99</accession>
<dbReference type="CDD" id="cd00067">
    <property type="entry name" value="GAL4"/>
    <property type="match status" value="1"/>
</dbReference>
<dbReference type="Pfam" id="PF11951">
    <property type="entry name" value="Fungal_trans_2"/>
    <property type="match status" value="1"/>
</dbReference>
<sequence>MVYRGRPSTGCKTCRQRKIKCDERPGGCVKCADKGHQCPGYERIIDRLFQDESAAVEQKARKSKAKALIARDEREQAEKARRAVVRISDAIGAPLLCPLIDRGIAFFMKNYAAGVDLPPISSAAYNRHLSTFGFHPIVATAMAALGLAGTANLLMDHGLKHEATRWYLDALNMTNKALVNPSDAKSDHTLLATMLLSLFESTHNEFSFQGWMQHVQGSASLVRMRGMAQFQTPAGRRMYMQTIGLLATKCVGMGIALPRFVHEMNKEVKKWEDGHDPGNRFFHLHIKVIDFRADILNHKLTDLREIVDRASELDEEAMKMFDAVDSSWDYVVETCDEGTPGVFGAEYHIYPHLAAAQTWNWLRYIRIYIHDILRNALIAGFSSTPPVFFRTPATPNEQLPIVRVSGGYSSLWALFIAGSTPIASSEAHAFVLNSLERVACEFGINQARVFASALRTKIELERTGISKMAEEEMLHGWDAGWYEGLGDKQKVTLRNAALKGGEWGIAPVYMPRVGPHVDD</sequence>
<protein>
    <recommendedName>
        <fullName evidence="2">Zn(2)-C6 fungal-type domain-containing protein</fullName>
    </recommendedName>
</protein>
<evidence type="ECO:0000259" key="2">
    <source>
        <dbReference type="PROSITE" id="PS50048"/>
    </source>
</evidence>
<dbReference type="SUPFAM" id="SSF57701">
    <property type="entry name" value="Zn2/Cys6 DNA-binding domain"/>
    <property type="match status" value="1"/>
</dbReference>
<evidence type="ECO:0000256" key="1">
    <source>
        <dbReference type="ARBA" id="ARBA00023242"/>
    </source>
</evidence>
<keyword evidence="1" id="KW-0539">Nucleus</keyword>
<feature type="domain" description="Zn(2)-C6 fungal-type" evidence="2">
    <location>
        <begin position="10"/>
        <end position="38"/>
    </location>
</feature>
<dbReference type="GO" id="GO:0000981">
    <property type="term" value="F:DNA-binding transcription factor activity, RNA polymerase II-specific"/>
    <property type="evidence" value="ECO:0007669"/>
    <property type="project" value="InterPro"/>
</dbReference>
<keyword evidence="4" id="KW-1185">Reference proteome</keyword>
<dbReference type="PROSITE" id="PS50048">
    <property type="entry name" value="ZN2_CY6_FUNGAL_2"/>
    <property type="match status" value="1"/>
</dbReference>
<dbReference type="PANTHER" id="PTHR38791:SF1">
    <property type="entry name" value="TRANSCRIPTION FACTOR, PUTATIVE-RELATED"/>
    <property type="match status" value="1"/>
</dbReference>
<dbReference type="Proteomes" id="UP000799764">
    <property type="component" value="Unassembled WGS sequence"/>
</dbReference>
<dbReference type="PANTHER" id="PTHR38791">
    <property type="entry name" value="ZN(II)2CYS6 TRANSCRIPTION FACTOR (EUROFUNG)-RELATED-RELATED"/>
    <property type="match status" value="1"/>
</dbReference>
<dbReference type="SMART" id="SM00066">
    <property type="entry name" value="GAL4"/>
    <property type="match status" value="1"/>
</dbReference>
<gene>
    <name evidence="3" type="ORF">P171DRAFT_421252</name>
</gene>
<dbReference type="Pfam" id="PF00172">
    <property type="entry name" value="Zn_clus"/>
    <property type="match status" value="1"/>
</dbReference>
<evidence type="ECO:0000313" key="4">
    <source>
        <dbReference type="Proteomes" id="UP000799764"/>
    </source>
</evidence>